<dbReference type="EMBL" id="BAAAQK010000005">
    <property type="protein sequence ID" value="GAA1842309.1"/>
    <property type="molecule type" value="Genomic_DNA"/>
</dbReference>
<dbReference type="RefSeq" id="WP_344415191.1">
    <property type="nucleotide sequence ID" value="NZ_BAAAQK010000005.1"/>
</dbReference>
<evidence type="ECO:0000256" key="2">
    <source>
        <dbReference type="SAM" id="Phobius"/>
    </source>
</evidence>
<accession>A0ABN2MXP5</accession>
<dbReference type="Pfam" id="PF14018">
    <property type="entry name" value="DUF4234"/>
    <property type="match status" value="1"/>
</dbReference>
<name>A0ABN2MXP5_9PSEU</name>
<organism evidence="4 5">
    <name type="scientific">Pseudonocardia ailaonensis</name>
    <dbReference type="NCBI Taxonomy" id="367279"/>
    <lineage>
        <taxon>Bacteria</taxon>
        <taxon>Bacillati</taxon>
        <taxon>Actinomycetota</taxon>
        <taxon>Actinomycetes</taxon>
        <taxon>Pseudonocardiales</taxon>
        <taxon>Pseudonocardiaceae</taxon>
        <taxon>Pseudonocardia</taxon>
    </lineage>
</organism>
<dbReference type="Proteomes" id="UP001500449">
    <property type="component" value="Unassembled WGS sequence"/>
</dbReference>
<feature type="transmembrane region" description="Helical" evidence="2">
    <location>
        <begin position="108"/>
        <end position="128"/>
    </location>
</feature>
<evidence type="ECO:0000313" key="4">
    <source>
        <dbReference type="EMBL" id="GAA1842309.1"/>
    </source>
</evidence>
<keyword evidence="2" id="KW-0472">Membrane</keyword>
<proteinExistence type="predicted"/>
<evidence type="ECO:0000259" key="3">
    <source>
        <dbReference type="Pfam" id="PF14018"/>
    </source>
</evidence>
<sequence length="187" mass="20503">MSTPPQSGPQPGGPQQYGDAQHYGDAQQLPGLPYPQQQYAAPFQAGVPAPVPAFAPTGLAMKRRNPLAAWIGLPLITLGIYHFVWYYKIHREMSEFDRRREIPVAGPVLVLLLLFWTVVAPLVSYFNTGNRIADAQRSAGQQPTCNPWIGLVLCFFFGLQTLYYQVELNKVIDAYGVPAGSTVALAG</sequence>
<feature type="transmembrane region" description="Helical" evidence="2">
    <location>
        <begin position="148"/>
        <end position="166"/>
    </location>
</feature>
<keyword evidence="2" id="KW-1133">Transmembrane helix</keyword>
<evidence type="ECO:0000313" key="5">
    <source>
        <dbReference type="Proteomes" id="UP001500449"/>
    </source>
</evidence>
<feature type="compositionally biased region" description="Pro residues" evidence="1">
    <location>
        <begin position="1"/>
        <end position="12"/>
    </location>
</feature>
<feature type="transmembrane region" description="Helical" evidence="2">
    <location>
        <begin position="67"/>
        <end position="87"/>
    </location>
</feature>
<protein>
    <recommendedName>
        <fullName evidence="3">DUF4234 domain-containing protein</fullName>
    </recommendedName>
</protein>
<comment type="caution">
    <text evidence="4">The sequence shown here is derived from an EMBL/GenBank/DDBJ whole genome shotgun (WGS) entry which is preliminary data.</text>
</comment>
<dbReference type="InterPro" id="IPR025328">
    <property type="entry name" value="DUF4234"/>
</dbReference>
<keyword evidence="5" id="KW-1185">Reference proteome</keyword>
<feature type="domain" description="DUF4234" evidence="3">
    <location>
        <begin position="66"/>
        <end position="133"/>
    </location>
</feature>
<reference evidence="4 5" key="1">
    <citation type="journal article" date="2019" name="Int. J. Syst. Evol. Microbiol.">
        <title>The Global Catalogue of Microorganisms (GCM) 10K type strain sequencing project: providing services to taxonomists for standard genome sequencing and annotation.</title>
        <authorList>
            <consortium name="The Broad Institute Genomics Platform"/>
            <consortium name="The Broad Institute Genome Sequencing Center for Infectious Disease"/>
            <person name="Wu L."/>
            <person name="Ma J."/>
        </authorList>
    </citation>
    <scope>NUCLEOTIDE SEQUENCE [LARGE SCALE GENOMIC DNA]</scope>
    <source>
        <strain evidence="4 5">JCM 16009</strain>
    </source>
</reference>
<feature type="region of interest" description="Disordered" evidence="1">
    <location>
        <begin position="1"/>
        <end position="27"/>
    </location>
</feature>
<gene>
    <name evidence="4" type="ORF">GCM10009836_22100</name>
</gene>
<evidence type="ECO:0000256" key="1">
    <source>
        <dbReference type="SAM" id="MobiDB-lite"/>
    </source>
</evidence>
<keyword evidence="2" id="KW-0812">Transmembrane</keyword>